<keyword evidence="1" id="KW-1133">Transmembrane helix</keyword>
<feature type="chain" id="PRO_5040267427" evidence="2">
    <location>
        <begin position="22"/>
        <end position="976"/>
    </location>
</feature>
<feature type="transmembrane region" description="Helical" evidence="1">
    <location>
        <begin position="781"/>
        <end position="805"/>
    </location>
</feature>
<dbReference type="OrthoDB" id="2420894at2759"/>
<keyword evidence="2" id="KW-0732">Signal</keyword>
<keyword evidence="1" id="KW-0472">Membrane</keyword>
<reference evidence="3" key="1">
    <citation type="submission" date="2021-06" db="EMBL/GenBank/DDBJ databases">
        <authorList>
            <person name="Kallberg Y."/>
            <person name="Tangrot J."/>
            <person name="Rosling A."/>
        </authorList>
    </citation>
    <scope>NUCLEOTIDE SEQUENCE</scope>
    <source>
        <strain evidence="3">AZ414A</strain>
    </source>
</reference>
<feature type="transmembrane region" description="Helical" evidence="1">
    <location>
        <begin position="861"/>
        <end position="880"/>
    </location>
</feature>
<sequence length="976" mass="111024">MIRSSLNLIIAWITIFSLTSSVCPGIFTHNEMNTYPTQLRIWQHGEYIDGTVVLRIINRDSNKTSLTGEVWTRPMLSLRIIHPNGTVNELNIDKDLEIQEFNWRIFTIPGVSGFQDPISIYALHRGYLIVRYFKALDDTNFTTYEEWGRIIDWYGNLYSEVNFGDAFILNGTWYTSLTAIITNVDPSKGFIRTAGENSSFVDWQQYMIDDKLNLVKLSEGNVTLPMEDGAAAILNTVATVDEGYSIILGNSTSNSVNPDDPLEVQAAVYDLKIGYNETEFSAPKLLYQLPLPNITISQMFCSISSTGAGQVCLLNVRKVVTQNNGTQNNDTQSNVTVNNYYVKLDFLISGSVTKITSLHNLPSLHPNSTTGWLIESIPLGGYLFYGYFNASSINAYGYYYDEIANNYEEWDFPDPTVLNIRGTLIILPNNTLLVAPTENNNTWSFNTADMPNYSGFSDNGYSNLLIDSTSPQINYNITKDTKDINITYHQPVELSDGDGFIWIYRIDDKFTTQNITRQFVGSNNDELCSISDDSLTVTVKVIKSTFSYPNSQYYVKVDNNFVRSKEYGEPLMGIYDNIWKFNTSSIEEPYAGTTSGMMRLTIEGTQHYYNLNSTGRTNLFQDIIIELSKILSISSNRLSTSEKCQVDNTIKPNRQIFIELRIQSSRTERSVKSIIDDLNEMIRNKKITAISLFPITKYLDENYGFIQKQNLWKEYWLRFTGAIIAFGVLLILFAIAWKKDKKREGRNLAVLQLGLIIFDFVMDTLFVVFNENKKPKFMKWFIQYGRVVSIFTVLSGADIEALSILYSTLAGFEIFNAPFSNKGKSLIFWGSWLNIFVEDIPQVIIQILYRTSVVRYDAIPLLTLISSSLNLLINIIGRLYQTINFCRFGDKVFEKVERTKALKSEEEVEEFGGLQPTDNAMAFSSNEDVKKEKEKNTEKGSFKEAYLISRPLIAGLLWLSYRGDRVIKILDKSAGQ</sequence>
<accession>A0A9N9BEB0</accession>
<protein>
    <submittedName>
        <fullName evidence="3">2495_t:CDS:1</fullName>
    </submittedName>
</protein>
<feature type="signal peptide" evidence="2">
    <location>
        <begin position="1"/>
        <end position="21"/>
    </location>
</feature>
<dbReference type="EMBL" id="CAJVPK010000976">
    <property type="protein sequence ID" value="CAG8563240.1"/>
    <property type="molecule type" value="Genomic_DNA"/>
</dbReference>
<dbReference type="Proteomes" id="UP000789706">
    <property type="component" value="Unassembled WGS sequence"/>
</dbReference>
<gene>
    <name evidence="3" type="ORF">DEBURN_LOCUS7695</name>
</gene>
<evidence type="ECO:0000256" key="2">
    <source>
        <dbReference type="SAM" id="SignalP"/>
    </source>
</evidence>
<feature type="transmembrane region" description="Helical" evidence="1">
    <location>
        <begin position="715"/>
        <end position="737"/>
    </location>
</feature>
<keyword evidence="4" id="KW-1185">Reference proteome</keyword>
<feature type="transmembrane region" description="Helical" evidence="1">
    <location>
        <begin position="826"/>
        <end position="849"/>
    </location>
</feature>
<evidence type="ECO:0000256" key="1">
    <source>
        <dbReference type="SAM" id="Phobius"/>
    </source>
</evidence>
<feature type="transmembrane region" description="Helical" evidence="1">
    <location>
        <begin position="749"/>
        <end position="769"/>
    </location>
</feature>
<evidence type="ECO:0000313" key="4">
    <source>
        <dbReference type="Proteomes" id="UP000789706"/>
    </source>
</evidence>
<organism evidence="3 4">
    <name type="scientific">Diversispora eburnea</name>
    <dbReference type="NCBI Taxonomy" id="1213867"/>
    <lineage>
        <taxon>Eukaryota</taxon>
        <taxon>Fungi</taxon>
        <taxon>Fungi incertae sedis</taxon>
        <taxon>Mucoromycota</taxon>
        <taxon>Glomeromycotina</taxon>
        <taxon>Glomeromycetes</taxon>
        <taxon>Diversisporales</taxon>
        <taxon>Diversisporaceae</taxon>
        <taxon>Diversispora</taxon>
    </lineage>
</organism>
<feature type="non-terminal residue" evidence="3">
    <location>
        <position position="976"/>
    </location>
</feature>
<name>A0A9N9BEB0_9GLOM</name>
<dbReference type="AlphaFoldDB" id="A0A9N9BEB0"/>
<evidence type="ECO:0000313" key="3">
    <source>
        <dbReference type="EMBL" id="CAG8563240.1"/>
    </source>
</evidence>
<proteinExistence type="predicted"/>
<comment type="caution">
    <text evidence="3">The sequence shown here is derived from an EMBL/GenBank/DDBJ whole genome shotgun (WGS) entry which is preliminary data.</text>
</comment>
<keyword evidence="1" id="KW-0812">Transmembrane</keyword>